<keyword evidence="3" id="KW-1185">Reference proteome</keyword>
<evidence type="ECO:0000256" key="1">
    <source>
        <dbReference type="SAM" id="MobiDB-lite"/>
    </source>
</evidence>
<feature type="compositionally biased region" description="Low complexity" evidence="1">
    <location>
        <begin position="117"/>
        <end position="126"/>
    </location>
</feature>
<dbReference type="GO" id="GO:0016593">
    <property type="term" value="C:Cdc73/Paf1 complex"/>
    <property type="evidence" value="ECO:0007669"/>
    <property type="project" value="TreeGrafter"/>
</dbReference>
<name>A0A9Q1K290_9CARY</name>
<dbReference type="GO" id="GO:1990269">
    <property type="term" value="F:RNA polymerase II C-terminal domain phosphoserine binding"/>
    <property type="evidence" value="ECO:0007669"/>
    <property type="project" value="TreeGrafter"/>
</dbReference>
<feature type="region of interest" description="Disordered" evidence="1">
    <location>
        <begin position="105"/>
        <end position="159"/>
    </location>
</feature>
<dbReference type="PANTHER" id="PTHR13115:SF8">
    <property type="entry name" value="RNA POLYMERASE-ASSOCIATED PROTEIN RTF1 HOMOLOG"/>
    <property type="match status" value="1"/>
</dbReference>
<dbReference type="AlphaFoldDB" id="A0A9Q1K290"/>
<gene>
    <name evidence="2" type="ORF">Cgig2_020769</name>
</gene>
<dbReference type="PANTHER" id="PTHR13115">
    <property type="entry name" value="RNA POLYMERASE-ASSOCIATED PROTEIN RTF1 HOMOLOG"/>
    <property type="match status" value="1"/>
</dbReference>
<protein>
    <submittedName>
        <fullName evidence="2">Uncharacterized protein</fullName>
    </submittedName>
</protein>
<evidence type="ECO:0000313" key="3">
    <source>
        <dbReference type="Proteomes" id="UP001153076"/>
    </source>
</evidence>
<accession>A0A9Q1K290</accession>
<reference evidence="2" key="1">
    <citation type="submission" date="2022-04" db="EMBL/GenBank/DDBJ databases">
        <title>Carnegiea gigantea Genome sequencing and assembly v2.</title>
        <authorList>
            <person name="Copetti D."/>
            <person name="Sanderson M.J."/>
            <person name="Burquez A."/>
            <person name="Wojciechowski M.F."/>
        </authorList>
    </citation>
    <scope>NUCLEOTIDE SEQUENCE</scope>
    <source>
        <strain evidence="2">SGP5-SGP5p</strain>
        <tissue evidence="2">Aerial part</tissue>
    </source>
</reference>
<sequence length="245" mass="26976">MLQDKKSASTRPKNIVAEKEKLRKLDVAEYKEDEVEIDRIKTRLQELEVAQHNPVLDAKARRLAEMNRKNRAENFRVSSMRASDRCLNPREAAYDPFSRRWTRSRNYYAPKQDDGTGTKTEGTGQKADVDNVSAHAGNSKGGGAKAGAETGLTPNGAGKLVDTNAPVDQGTESNTPHNFGGAYGAAAGFLARKQKIEATIGCQLPEDGGRRHPMALSVGDYKRRRRSAPVFVLLFDVALTVCRYL</sequence>
<proteinExistence type="predicted"/>
<dbReference type="Proteomes" id="UP001153076">
    <property type="component" value="Unassembled WGS sequence"/>
</dbReference>
<comment type="caution">
    <text evidence="2">The sequence shown here is derived from an EMBL/GenBank/DDBJ whole genome shotgun (WGS) entry which is preliminary data.</text>
</comment>
<dbReference type="EMBL" id="JAKOGI010000431">
    <property type="protein sequence ID" value="KAJ8435126.1"/>
    <property type="molecule type" value="Genomic_DNA"/>
</dbReference>
<dbReference type="OrthoDB" id="166375at2759"/>
<organism evidence="2 3">
    <name type="scientific">Carnegiea gigantea</name>
    <dbReference type="NCBI Taxonomy" id="171969"/>
    <lineage>
        <taxon>Eukaryota</taxon>
        <taxon>Viridiplantae</taxon>
        <taxon>Streptophyta</taxon>
        <taxon>Embryophyta</taxon>
        <taxon>Tracheophyta</taxon>
        <taxon>Spermatophyta</taxon>
        <taxon>Magnoliopsida</taxon>
        <taxon>eudicotyledons</taxon>
        <taxon>Gunneridae</taxon>
        <taxon>Pentapetalae</taxon>
        <taxon>Caryophyllales</taxon>
        <taxon>Cactineae</taxon>
        <taxon>Cactaceae</taxon>
        <taxon>Cactoideae</taxon>
        <taxon>Echinocereeae</taxon>
        <taxon>Carnegiea</taxon>
    </lineage>
</organism>
<evidence type="ECO:0000313" key="2">
    <source>
        <dbReference type="EMBL" id="KAJ8435126.1"/>
    </source>
</evidence>